<keyword evidence="10" id="KW-1185">Reference proteome</keyword>
<name>A0ABQ9VT03_SAGOE</name>
<feature type="domain" description="Sulfatase N-terminal" evidence="7">
    <location>
        <begin position="216"/>
        <end position="548"/>
    </location>
</feature>
<dbReference type="PANTHER" id="PTHR43108:SF6">
    <property type="entry name" value="N-SULPHOGLUCOSAMINE SULPHOHYDROLASE"/>
    <property type="match status" value="1"/>
</dbReference>
<keyword evidence="3" id="KW-0732">Signal</keyword>
<dbReference type="InterPro" id="IPR024607">
    <property type="entry name" value="Sulfatase_CS"/>
</dbReference>
<organism evidence="9 10">
    <name type="scientific">Saguinus oedipus</name>
    <name type="common">Cotton-top tamarin</name>
    <name type="synonym">Oedipomidas oedipus</name>
    <dbReference type="NCBI Taxonomy" id="9490"/>
    <lineage>
        <taxon>Eukaryota</taxon>
        <taxon>Metazoa</taxon>
        <taxon>Chordata</taxon>
        <taxon>Craniata</taxon>
        <taxon>Vertebrata</taxon>
        <taxon>Euteleostomi</taxon>
        <taxon>Mammalia</taxon>
        <taxon>Eutheria</taxon>
        <taxon>Euarchontoglires</taxon>
        <taxon>Primates</taxon>
        <taxon>Haplorrhini</taxon>
        <taxon>Platyrrhini</taxon>
        <taxon>Cebidae</taxon>
        <taxon>Callitrichinae</taxon>
        <taxon>Saguinus</taxon>
    </lineage>
</organism>
<comment type="caution">
    <text evidence="9">The sequence shown here is derived from an EMBL/GenBank/DDBJ whole genome shotgun (WGS) entry which is preliminary data.</text>
</comment>
<feature type="domain" description="N-sulphoglucosamine sulphohydrolase C-terminal" evidence="8">
    <location>
        <begin position="641"/>
        <end position="692"/>
    </location>
</feature>
<comment type="cofactor">
    <cofactor evidence="1">
        <name>Ca(2+)</name>
        <dbReference type="ChEBI" id="CHEBI:29108"/>
    </cofactor>
</comment>
<feature type="compositionally biased region" description="Pro residues" evidence="6">
    <location>
        <begin position="92"/>
        <end position="116"/>
    </location>
</feature>
<sequence length="723" mass="79743">MGVSPERAARGEGVSPSIQPRYLTSCRLSPPASDPAQPGPRGPRIPDPSRVGMPEEELVLKSPETAERVPSWLSSPPQCRGSAAFSLIRGHSPPPPATTVSPNPSPSQKPQVPPRQAPRCSQDFRCQACLGTMPTCLYPPAVSSACVLCSPANIPTRYHACLGYHQAYWAFVLSQYQAHLGNLPPGITALASLTPGAVSHDPSPPYALCLPPYTADDGGFESGAYNNSAIATPHLDALAHRSLLFRNAFTSVSSCSPSRASLLTGLPQHQNGMYGLHQDVHHFNSFDRVRSLPLLLSQAGVRTGIIGKKHVGPETVYPFDFAYTEENSSVLQVGRNITRIKLLVRKFLQTQDDRRLPVPGSTGPEDLAVSLLPCRPFFLYIAFHDPHRCGHSQPQYGTFCEKFGNGESGMGRIPDWTPQAYDPQDVLVPYFVPNTPAARADLAAQYTTVGRMDQGGLVEPGTEGAGHSLGVGLVLQELRDAGVLNDTLVIFTSDNGIPFPSGRTNLYWPGAAEPLLLSSPEHPKRWGQVSEAYVSLLDLTPTILDWFSIPYPSYAIFGSKTIQLTGRSLLPALEAEPHWATVFGSQSHHEVTMSYPMRSVYHQNFRLVHNLNFKMPFPIDQDFYVSPTFQDLLNRTAAGRPTGWYKDLHHYYYRARWELYDQSRDPHETQNLATDPHFAQVLEMLQAQLSKWQWETHDPWVCAPDGVLEEKLSPQCQPLHNEL</sequence>
<dbReference type="Pfam" id="PF16347">
    <property type="entry name" value="SGSH_C"/>
    <property type="match status" value="1"/>
</dbReference>
<dbReference type="PANTHER" id="PTHR43108">
    <property type="entry name" value="N-ACETYLGLUCOSAMINE-6-SULFATASE FAMILY MEMBER"/>
    <property type="match status" value="1"/>
</dbReference>
<dbReference type="Gene3D" id="3.40.720.10">
    <property type="entry name" value="Alkaline Phosphatase, subunit A"/>
    <property type="match status" value="2"/>
</dbReference>
<feature type="compositionally biased region" description="Pro residues" evidence="6">
    <location>
        <begin position="37"/>
        <end position="46"/>
    </location>
</feature>
<dbReference type="EMBL" id="JASSZA010000005">
    <property type="protein sequence ID" value="KAK2112266.1"/>
    <property type="molecule type" value="Genomic_DNA"/>
</dbReference>
<dbReference type="CDD" id="cd16027">
    <property type="entry name" value="SGSH"/>
    <property type="match status" value="1"/>
</dbReference>
<evidence type="ECO:0000259" key="8">
    <source>
        <dbReference type="Pfam" id="PF16347"/>
    </source>
</evidence>
<reference evidence="9 10" key="1">
    <citation type="submission" date="2023-05" db="EMBL/GenBank/DDBJ databases">
        <title>B98-5 Cell Line De Novo Hybrid Assembly: An Optical Mapping Approach.</title>
        <authorList>
            <person name="Kananen K."/>
            <person name="Auerbach J.A."/>
            <person name="Kautto E."/>
            <person name="Blachly J.S."/>
        </authorList>
    </citation>
    <scope>NUCLEOTIDE SEQUENCE [LARGE SCALE GENOMIC DNA]</scope>
    <source>
        <strain evidence="9">B95-8</strain>
        <tissue evidence="9">Cell line</tissue>
    </source>
</reference>
<comment type="similarity">
    <text evidence="2">Belongs to the sulfatase family.</text>
</comment>
<evidence type="ECO:0000313" key="10">
    <source>
        <dbReference type="Proteomes" id="UP001266305"/>
    </source>
</evidence>
<proteinExistence type="inferred from homology"/>
<dbReference type="InterPro" id="IPR017850">
    <property type="entry name" value="Alkaline_phosphatase_core_sf"/>
</dbReference>
<evidence type="ECO:0000256" key="6">
    <source>
        <dbReference type="SAM" id="MobiDB-lite"/>
    </source>
</evidence>
<dbReference type="InterPro" id="IPR032506">
    <property type="entry name" value="SGSH_C"/>
</dbReference>
<evidence type="ECO:0000256" key="4">
    <source>
        <dbReference type="ARBA" id="ARBA00022801"/>
    </source>
</evidence>
<evidence type="ECO:0008006" key="11">
    <source>
        <dbReference type="Google" id="ProtNLM"/>
    </source>
</evidence>
<gene>
    <name evidence="9" type="ORF">P7K49_012013</name>
</gene>
<feature type="region of interest" description="Disordered" evidence="6">
    <location>
        <begin position="1"/>
        <end position="119"/>
    </location>
</feature>
<dbReference type="InterPro" id="IPR000917">
    <property type="entry name" value="Sulfatase_N"/>
</dbReference>
<evidence type="ECO:0000256" key="1">
    <source>
        <dbReference type="ARBA" id="ARBA00001913"/>
    </source>
</evidence>
<dbReference type="Proteomes" id="UP001266305">
    <property type="component" value="Unassembled WGS sequence"/>
</dbReference>
<accession>A0ABQ9VT03</accession>
<keyword evidence="5" id="KW-0325">Glycoprotein</keyword>
<evidence type="ECO:0000256" key="3">
    <source>
        <dbReference type="ARBA" id="ARBA00022729"/>
    </source>
</evidence>
<dbReference type="PROSITE" id="PS00149">
    <property type="entry name" value="SULFATASE_2"/>
    <property type="match status" value="1"/>
</dbReference>
<evidence type="ECO:0000313" key="9">
    <source>
        <dbReference type="EMBL" id="KAK2112266.1"/>
    </source>
</evidence>
<evidence type="ECO:0000256" key="2">
    <source>
        <dbReference type="ARBA" id="ARBA00008779"/>
    </source>
</evidence>
<dbReference type="Pfam" id="PF00884">
    <property type="entry name" value="Sulfatase"/>
    <property type="match status" value="1"/>
</dbReference>
<keyword evidence="4" id="KW-0378">Hydrolase</keyword>
<evidence type="ECO:0000259" key="7">
    <source>
        <dbReference type="Pfam" id="PF00884"/>
    </source>
</evidence>
<dbReference type="PROSITE" id="PS00523">
    <property type="entry name" value="SULFATASE_1"/>
    <property type="match status" value="1"/>
</dbReference>
<dbReference type="SUPFAM" id="SSF53649">
    <property type="entry name" value="Alkaline phosphatase-like"/>
    <property type="match status" value="1"/>
</dbReference>
<protein>
    <recommendedName>
        <fullName evidence="11">N-sulfoglucosamine sulfohydrolase</fullName>
    </recommendedName>
</protein>
<evidence type="ECO:0000256" key="5">
    <source>
        <dbReference type="ARBA" id="ARBA00023180"/>
    </source>
</evidence>